<gene>
    <name evidence="2" type="ORF">BJY24_001624</name>
</gene>
<keyword evidence="1" id="KW-0812">Transmembrane</keyword>
<dbReference type="Proteomes" id="UP000540412">
    <property type="component" value="Unassembled WGS sequence"/>
</dbReference>
<accession>A0A7W9PAX5</accession>
<feature type="transmembrane region" description="Helical" evidence="1">
    <location>
        <begin position="41"/>
        <end position="62"/>
    </location>
</feature>
<feature type="transmembrane region" description="Helical" evidence="1">
    <location>
        <begin position="69"/>
        <end position="87"/>
    </location>
</feature>
<feature type="transmembrane region" description="Helical" evidence="1">
    <location>
        <begin position="17"/>
        <end position="35"/>
    </location>
</feature>
<evidence type="ECO:0000256" key="1">
    <source>
        <dbReference type="SAM" id="Phobius"/>
    </source>
</evidence>
<reference evidence="2 3" key="1">
    <citation type="submission" date="2020-08" db="EMBL/GenBank/DDBJ databases">
        <title>Sequencing the genomes of 1000 actinobacteria strains.</title>
        <authorList>
            <person name="Klenk H.-P."/>
        </authorList>
    </citation>
    <scope>NUCLEOTIDE SEQUENCE [LARGE SCALE GENOMIC DNA]</scope>
    <source>
        <strain evidence="2 3">DSM 43582</strain>
    </source>
</reference>
<dbReference type="RefSeq" id="WP_040745968.1">
    <property type="nucleotide sequence ID" value="NZ_JACHIT010000001.1"/>
</dbReference>
<dbReference type="NCBIfam" id="NF041646">
    <property type="entry name" value="VC0807_fam"/>
    <property type="match status" value="1"/>
</dbReference>
<feature type="transmembrane region" description="Helical" evidence="1">
    <location>
        <begin position="156"/>
        <end position="178"/>
    </location>
</feature>
<comment type="caution">
    <text evidence="2">The sequence shown here is derived from an EMBL/GenBank/DDBJ whole genome shotgun (WGS) entry which is preliminary data.</text>
</comment>
<feature type="transmembrane region" description="Helical" evidence="1">
    <location>
        <begin position="99"/>
        <end position="116"/>
    </location>
</feature>
<proteinExistence type="predicted"/>
<name>A0A7W9PAX5_9NOCA</name>
<keyword evidence="1" id="KW-1133">Transmembrane helix</keyword>
<protein>
    <recommendedName>
        <fullName evidence="4">Intracellular septation protein A</fullName>
    </recommendedName>
</protein>
<keyword evidence="3" id="KW-1185">Reference proteome</keyword>
<dbReference type="AlphaFoldDB" id="A0A7W9PAX5"/>
<feature type="transmembrane region" description="Helical" evidence="1">
    <location>
        <begin position="190"/>
        <end position="208"/>
    </location>
</feature>
<evidence type="ECO:0000313" key="2">
    <source>
        <dbReference type="EMBL" id="MBB5912757.1"/>
    </source>
</evidence>
<evidence type="ECO:0008006" key="4">
    <source>
        <dbReference type="Google" id="ProtNLM"/>
    </source>
</evidence>
<dbReference type="EMBL" id="JACHIT010000001">
    <property type="protein sequence ID" value="MBB5912757.1"/>
    <property type="molecule type" value="Genomic_DNA"/>
</dbReference>
<evidence type="ECO:0000313" key="3">
    <source>
        <dbReference type="Proteomes" id="UP000540412"/>
    </source>
</evidence>
<organism evidence="2 3">
    <name type="scientific">Nocardia transvalensis</name>
    <dbReference type="NCBI Taxonomy" id="37333"/>
    <lineage>
        <taxon>Bacteria</taxon>
        <taxon>Bacillati</taxon>
        <taxon>Actinomycetota</taxon>
        <taxon>Actinomycetes</taxon>
        <taxon>Mycobacteriales</taxon>
        <taxon>Nocardiaceae</taxon>
        <taxon>Nocardia</taxon>
    </lineage>
</organism>
<keyword evidence="1" id="KW-0472">Membrane</keyword>
<sequence>MSTASADVSAANLRRRLAVQFGVDVLAPLVAFYVLRGAGVSVLTACLLAGAIPAVRTLLSLARSRRPDVVALVTVSLFVAGAAVSVLQGDPRVVFAKDGWLTGLLGVWVIASLGLRRPFMLHLGTMIATARKGEEAAQGWERRWGAEPRFRRDLRLVSWVIGVVLVLDAVVRVILAYTVPLDLLPLVTNAQYVAMLVGLLGWFFPYTARRGLRV</sequence>